<proteinExistence type="inferred from homology"/>
<evidence type="ECO:0000313" key="10">
    <source>
        <dbReference type="EMBL" id="MCM8557525.1"/>
    </source>
</evidence>
<dbReference type="InterPro" id="IPR047272">
    <property type="entry name" value="S49_SppA_C"/>
</dbReference>
<keyword evidence="11" id="KW-1185">Reference proteome</keyword>
<dbReference type="AlphaFoldDB" id="A0A9X2EH91"/>
<name>A0A9X2EH91_9SPHN</name>
<evidence type="ECO:0000256" key="2">
    <source>
        <dbReference type="ARBA" id="ARBA00008683"/>
    </source>
</evidence>
<dbReference type="Gene3D" id="3.90.226.10">
    <property type="entry name" value="2-enoyl-CoA Hydratase, Chain A, domain 1"/>
    <property type="match status" value="2"/>
</dbReference>
<sequence length="615" mass="64655">MSFARSLWKLLVGIKDLLVLIFMLLFFGMLFAILRGTPDPVVGSGVLVLDLDGIVVEEAAPGDPLAALTGTPVMGQWQLGDLLAALESAETDDRVEAVALDLDGFLGGGQAAMTELGDAIADVRAAGKTVSAYATGYTGDGYQLAAHADEIHLNPLGLVAFAGPGGSNLYYAEFFDRIGVTANIYRAGEFKSATEPYTRSGMSDEARENARALVDGLFDQWQDDVRAARPAADIDSVLFEPEATFTGADDLSQLALDLDLVDAVSTRDEWHARLAELGGEDKGAEGGFDRIEIENYIGDIDPREQGGDIGIVTIAGTIVDGEGPLGSAAGESIAKAIEKTIEDRELDALVLRIDSPGGSVLASERIRLAVEKAKAKDIPVVASFGNVAASGGYWVATPADAIFAQPSTLTGSIGVFAILPSFEGTMDKLGIGTDGVTTTPLSGEPDILGGISPAADAVLQAGVDDTYRRFLALVAESRNMDVARARELAEGRVYVGGTAQQLGLVDRFGSLDDAIAHAAELADIEGEPSLHYIQRDEPFPGLLGLLNAQHQEVQAIDPFERLTGNPEARLLQAIADVEGLLQGPRMQARCLECAGATPRPVEAAPKGWLARLLGV</sequence>
<keyword evidence="6 8" id="KW-0472">Membrane</keyword>
<dbReference type="InterPro" id="IPR002142">
    <property type="entry name" value="Peptidase_S49"/>
</dbReference>
<dbReference type="Gene3D" id="6.20.330.10">
    <property type="match status" value="1"/>
</dbReference>
<dbReference type="GO" id="GO:0006465">
    <property type="term" value="P:signal peptide processing"/>
    <property type="evidence" value="ECO:0007669"/>
    <property type="project" value="InterPro"/>
</dbReference>
<dbReference type="PIRSF" id="PIRSF001217">
    <property type="entry name" value="Protease_4_SppA"/>
    <property type="match status" value="1"/>
</dbReference>
<dbReference type="EMBL" id="JAMSHT010000001">
    <property type="protein sequence ID" value="MCM8557525.1"/>
    <property type="molecule type" value="Genomic_DNA"/>
</dbReference>
<dbReference type="GO" id="GO:0016020">
    <property type="term" value="C:membrane"/>
    <property type="evidence" value="ECO:0007669"/>
    <property type="project" value="UniProtKB-SubCell"/>
</dbReference>
<evidence type="ECO:0000256" key="7">
    <source>
        <dbReference type="PIRSR" id="PIRSR001217-1"/>
    </source>
</evidence>
<evidence type="ECO:0000256" key="6">
    <source>
        <dbReference type="ARBA" id="ARBA00023136"/>
    </source>
</evidence>
<dbReference type="SUPFAM" id="SSF52096">
    <property type="entry name" value="ClpP/crotonase"/>
    <property type="match status" value="2"/>
</dbReference>
<comment type="caution">
    <text evidence="10">The sequence shown here is derived from an EMBL/GenBank/DDBJ whole genome shotgun (WGS) entry which is preliminary data.</text>
</comment>
<keyword evidence="4" id="KW-0378">Hydrolase</keyword>
<keyword evidence="8" id="KW-1133">Transmembrane helix</keyword>
<dbReference type="Proteomes" id="UP001155128">
    <property type="component" value="Unassembled WGS sequence"/>
</dbReference>
<dbReference type="InterPro" id="IPR047217">
    <property type="entry name" value="S49_SppA_67K_type_N"/>
</dbReference>
<comment type="similarity">
    <text evidence="2">Belongs to the peptidase S49 family.</text>
</comment>
<dbReference type="PANTHER" id="PTHR33209:SF1">
    <property type="entry name" value="PEPTIDASE S49 DOMAIN-CONTAINING PROTEIN"/>
    <property type="match status" value="1"/>
</dbReference>
<dbReference type="InterPro" id="IPR029045">
    <property type="entry name" value="ClpP/crotonase-like_dom_sf"/>
</dbReference>
<evidence type="ECO:0000256" key="1">
    <source>
        <dbReference type="ARBA" id="ARBA00004370"/>
    </source>
</evidence>
<evidence type="ECO:0000259" key="9">
    <source>
        <dbReference type="Pfam" id="PF01343"/>
    </source>
</evidence>
<feature type="active site" description="Nucleophile" evidence="7">
    <location>
        <position position="390"/>
    </location>
</feature>
<dbReference type="CDD" id="cd07018">
    <property type="entry name" value="S49_SppA_67K_type"/>
    <property type="match status" value="1"/>
</dbReference>
<keyword evidence="8" id="KW-0812">Transmembrane</keyword>
<evidence type="ECO:0000313" key="11">
    <source>
        <dbReference type="Proteomes" id="UP001155128"/>
    </source>
</evidence>
<feature type="active site" description="Proton donor/acceptor" evidence="7">
    <location>
        <position position="191"/>
    </location>
</feature>
<evidence type="ECO:0000256" key="4">
    <source>
        <dbReference type="ARBA" id="ARBA00022801"/>
    </source>
</evidence>
<feature type="transmembrane region" description="Helical" evidence="8">
    <location>
        <begin position="12"/>
        <end position="34"/>
    </location>
</feature>
<comment type="subcellular location">
    <subcellularLocation>
        <location evidence="1">Membrane</location>
    </subcellularLocation>
</comment>
<evidence type="ECO:0000256" key="5">
    <source>
        <dbReference type="ARBA" id="ARBA00022825"/>
    </source>
</evidence>
<reference evidence="10" key="1">
    <citation type="submission" date="2022-06" db="EMBL/GenBank/DDBJ databases">
        <title>Sphingomicrobium sedimins sp. nov., a marine bacterium isolated from tidal flat.</title>
        <authorList>
            <person name="Kim C.-H."/>
            <person name="Yoo Y."/>
            <person name="Kim J.-J."/>
        </authorList>
    </citation>
    <scope>NUCLEOTIDE SEQUENCE</scope>
    <source>
        <strain evidence="10">GRR-S6-50</strain>
    </source>
</reference>
<accession>A0A9X2EH91</accession>
<organism evidence="10 11">
    <name type="scientific">Sphingomicrobium sediminis</name>
    <dbReference type="NCBI Taxonomy" id="2950949"/>
    <lineage>
        <taxon>Bacteria</taxon>
        <taxon>Pseudomonadati</taxon>
        <taxon>Pseudomonadota</taxon>
        <taxon>Alphaproteobacteria</taxon>
        <taxon>Sphingomonadales</taxon>
        <taxon>Sphingomonadaceae</taxon>
        <taxon>Sphingomicrobium</taxon>
    </lineage>
</organism>
<evidence type="ECO:0000256" key="3">
    <source>
        <dbReference type="ARBA" id="ARBA00022670"/>
    </source>
</evidence>
<protein>
    <submittedName>
        <fullName evidence="10">Signal peptide peptidase SppA</fullName>
    </submittedName>
</protein>
<keyword evidence="3" id="KW-0645">Protease</keyword>
<dbReference type="InterPro" id="IPR004634">
    <property type="entry name" value="Pept_S49_pIV"/>
</dbReference>
<dbReference type="GO" id="GO:0008236">
    <property type="term" value="F:serine-type peptidase activity"/>
    <property type="evidence" value="ECO:0007669"/>
    <property type="project" value="UniProtKB-KW"/>
</dbReference>
<dbReference type="NCBIfam" id="TIGR00706">
    <property type="entry name" value="SppA_dom"/>
    <property type="match status" value="1"/>
</dbReference>
<dbReference type="NCBIfam" id="TIGR00705">
    <property type="entry name" value="SppA_67K"/>
    <property type="match status" value="1"/>
</dbReference>
<feature type="domain" description="Peptidase S49" evidence="9">
    <location>
        <begin position="124"/>
        <end position="277"/>
    </location>
</feature>
<dbReference type="InterPro" id="IPR004635">
    <property type="entry name" value="Pept_S49_SppA"/>
</dbReference>
<evidence type="ECO:0000256" key="8">
    <source>
        <dbReference type="SAM" id="Phobius"/>
    </source>
</evidence>
<keyword evidence="5" id="KW-0720">Serine protease</keyword>
<dbReference type="Pfam" id="PF01343">
    <property type="entry name" value="Peptidase_S49"/>
    <property type="match status" value="2"/>
</dbReference>
<gene>
    <name evidence="10" type="primary">sppA</name>
    <name evidence="10" type="ORF">NDO55_06800</name>
</gene>
<dbReference type="RefSeq" id="WP_252113655.1">
    <property type="nucleotide sequence ID" value="NZ_JAMSHT010000001.1"/>
</dbReference>
<feature type="domain" description="Peptidase S49" evidence="9">
    <location>
        <begin position="373"/>
        <end position="524"/>
    </location>
</feature>
<dbReference type="CDD" id="cd07023">
    <property type="entry name" value="S49_Sppa_N_C"/>
    <property type="match status" value="1"/>
</dbReference>
<dbReference type="PANTHER" id="PTHR33209">
    <property type="entry name" value="PROTEASE 4"/>
    <property type="match status" value="1"/>
</dbReference>